<feature type="domain" description="Mechanosensitive ion channel transmembrane helices 2/3" evidence="10">
    <location>
        <begin position="15"/>
        <end position="52"/>
    </location>
</feature>
<feature type="transmembrane region" description="Helical" evidence="7">
    <location>
        <begin position="38"/>
        <end position="66"/>
    </location>
</feature>
<reference evidence="11 12" key="1">
    <citation type="submission" date="2019-06" db="EMBL/GenBank/DDBJ databases">
        <title>Desulfobotulus mexicanus sp. nov., a novel sulfate-reducing bacterium isolated from the sediment of an alkaline crater lake in Mexico.</title>
        <authorList>
            <person name="Hirschler-Rea A."/>
        </authorList>
    </citation>
    <scope>NUCLEOTIDE SEQUENCE [LARGE SCALE GENOMIC DNA]</scope>
    <source>
        <strain evidence="11 12">PAR22N</strain>
    </source>
</reference>
<evidence type="ECO:0000256" key="2">
    <source>
        <dbReference type="ARBA" id="ARBA00008017"/>
    </source>
</evidence>
<dbReference type="Gene3D" id="2.30.30.60">
    <property type="match status" value="1"/>
</dbReference>
<dbReference type="Pfam" id="PF21088">
    <property type="entry name" value="MS_channel_1st"/>
    <property type="match status" value="1"/>
</dbReference>
<proteinExistence type="inferred from homology"/>
<dbReference type="SUPFAM" id="SSF82689">
    <property type="entry name" value="Mechanosensitive channel protein MscS (YggB), C-terminal domain"/>
    <property type="match status" value="1"/>
</dbReference>
<dbReference type="InterPro" id="IPR010920">
    <property type="entry name" value="LSM_dom_sf"/>
</dbReference>
<comment type="subcellular location">
    <subcellularLocation>
        <location evidence="1">Cell membrane</location>
        <topology evidence="1">Multi-pass membrane protein</topology>
    </subcellularLocation>
</comment>
<dbReference type="EMBL" id="VDMB01000005">
    <property type="protein sequence ID" value="TYT75317.1"/>
    <property type="molecule type" value="Genomic_DNA"/>
</dbReference>
<feature type="domain" description="Mechanosensitive ion channel MscS" evidence="8">
    <location>
        <begin position="53"/>
        <end position="119"/>
    </location>
</feature>
<dbReference type="InterPro" id="IPR049278">
    <property type="entry name" value="MS_channel_C"/>
</dbReference>
<evidence type="ECO:0000256" key="7">
    <source>
        <dbReference type="SAM" id="Phobius"/>
    </source>
</evidence>
<evidence type="ECO:0000256" key="5">
    <source>
        <dbReference type="ARBA" id="ARBA00022989"/>
    </source>
</evidence>
<accession>A0A5Q4VG23</accession>
<evidence type="ECO:0000256" key="6">
    <source>
        <dbReference type="ARBA" id="ARBA00023136"/>
    </source>
</evidence>
<keyword evidence="6 7" id="KW-0472">Membrane</keyword>
<dbReference type="InterPro" id="IPR011014">
    <property type="entry name" value="MscS_channel_TM-2"/>
</dbReference>
<dbReference type="InterPro" id="IPR052702">
    <property type="entry name" value="MscS-like_channel"/>
</dbReference>
<dbReference type="InterPro" id="IPR011066">
    <property type="entry name" value="MscS_channel_C_sf"/>
</dbReference>
<evidence type="ECO:0000313" key="11">
    <source>
        <dbReference type="EMBL" id="TYT75317.1"/>
    </source>
</evidence>
<comment type="caution">
    <text evidence="11">The sequence shown here is derived from an EMBL/GenBank/DDBJ whole genome shotgun (WGS) entry which is preliminary data.</text>
</comment>
<evidence type="ECO:0000313" key="12">
    <source>
        <dbReference type="Proteomes" id="UP000321899"/>
    </source>
</evidence>
<keyword evidence="5 7" id="KW-1133">Transmembrane helix</keyword>
<dbReference type="SUPFAM" id="SSF82861">
    <property type="entry name" value="Mechanosensitive channel protein MscS (YggB), transmembrane region"/>
    <property type="match status" value="1"/>
</dbReference>
<evidence type="ECO:0000259" key="9">
    <source>
        <dbReference type="Pfam" id="PF21082"/>
    </source>
</evidence>
<dbReference type="SUPFAM" id="SSF50182">
    <property type="entry name" value="Sm-like ribonucleoproteins"/>
    <property type="match status" value="1"/>
</dbReference>
<evidence type="ECO:0000256" key="1">
    <source>
        <dbReference type="ARBA" id="ARBA00004651"/>
    </source>
</evidence>
<dbReference type="Pfam" id="PF21082">
    <property type="entry name" value="MS_channel_3rd"/>
    <property type="match status" value="1"/>
</dbReference>
<dbReference type="Gene3D" id="1.10.287.1260">
    <property type="match status" value="1"/>
</dbReference>
<evidence type="ECO:0000259" key="8">
    <source>
        <dbReference type="Pfam" id="PF00924"/>
    </source>
</evidence>
<evidence type="ECO:0000256" key="4">
    <source>
        <dbReference type="ARBA" id="ARBA00022692"/>
    </source>
</evidence>
<dbReference type="AlphaFoldDB" id="A0A5Q4VG23"/>
<gene>
    <name evidence="11" type="ORF">FIM25_05620</name>
</gene>
<dbReference type="InterPro" id="IPR006685">
    <property type="entry name" value="MscS_channel_2nd"/>
</dbReference>
<feature type="domain" description="Mechanosensitive ion channel MscS C-terminal" evidence="9">
    <location>
        <begin position="129"/>
        <end position="209"/>
    </location>
</feature>
<dbReference type="PANTHER" id="PTHR30347">
    <property type="entry name" value="POTASSIUM CHANNEL RELATED"/>
    <property type="match status" value="1"/>
</dbReference>
<dbReference type="PANTHER" id="PTHR30347:SF1">
    <property type="entry name" value="MECHANOSENSITIVE CHANNEL MSCK"/>
    <property type="match status" value="1"/>
</dbReference>
<evidence type="ECO:0000259" key="10">
    <source>
        <dbReference type="Pfam" id="PF21088"/>
    </source>
</evidence>
<sequence length="235" mass="26427">MDQGLKTSILTLEGYVIWGIGILSALNVFGLNTTALTVAFGALGVGLGFGLQTIFNNFVSGIILLFERPIQVGDVIEIDGIWAKVTRINVRSTVVQTFDNASLIIPNANFISARLTNWSFNDLRIRRNITVGVSYGSDVKKVEKILLEIAGNTKHVLVHPQPDVHFMDFADSALIFRLRFWSTIDNFMRVETQIRFSITEDFRKAGIEIPFPQRDLHIRSDFRDLKNPSEKITDV</sequence>
<comment type="similarity">
    <text evidence="2">Belongs to the MscS (TC 1.A.23) family.</text>
</comment>
<feature type="transmembrane region" description="Helical" evidence="7">
    <location>
        <begin position="12"/>
        <end position="32"/>
    </location>
</feature>
<dbReference type="InterPro" id="IPR023408">
    <property type="entry name" value="MscS_beta-dom_sf"/>
</dbReference>
<evidence type="ECO:0000256" key="3">
    <source>
        <dbReference type="ARBA" id="ARBA00022475"/>
    </source>
</evidence>
<keyword evidence="12" id="KW-1185">Reference proteome</keyword>
<keyword evidence="3" id="KW-1003">Cell membrane</keyword>
<keyword evidence="4 7" id="KW-0812">Transmembrane</keyword>
<name>A0A5Q4VG23_9BACT</name>
<dbReference type="GO" id="GO:0008381">
    <property type="term" value="F:mechanosensitive monoatomic ion channel activity"/>
    <property type="evidence" value="ECO:0007669"/>
    <property type="project" value="UniProtKB-ARBA"/>
</dbReference>
<protein>
    <submittedName>
        <fullName evidence="11">Mechanosensitive ion channel</fullName>
    </submittedName>
</protein>
<organism evidence="11 12">
    <name type="scientific">Desulfobotulus mexicanus</name>
    <dbReference type="NCBI Taxonomy" id="2586642"/>
    <lineage>
        <taxon>Bacteria</taxon>
        <taxon>Pseudomonadati</taxon>
        <taxon>Thermodesulfobacteriota</taxon>
        <taxon>Desulfobacteria</taxon>
        <taxon>Desulfobacterales</taxon>
        <taxon>Desulfobacteraceae</taxon>
        <taxon>Desulfobotulus</taxon>
    </lineage>
</organism>
<dbReference type="GO" id="GO:0005886">
    <property type="term" value="C:plasma membrane"/>
    <property type="evidence" value="ECO:0007669"/>
    <property type="project" value="UniProtKB-SubCell"/>
</dbReference>
<dbReference type="InterPro" id="IPR049142">
    <property type="entry name" value="MS_channel_1st"/>
</dbReference>
<dbReference type="Proteomes" id="UP000321899">
    <property type="component" value="Unassembled WGS sequence"/>
</dbReference>
<dbReference type="Pfam" id="PF00924">
    <property type="entry name" value="MS_channel_2nd"/>
    <property type="match status" value="1"/>
</dbReference>
<dbReference type="Gene3D" id="3.30.70.100">
    <property type="match status" value="1"/>
</dbReference>
<dbReference type="OrthoDB" id="9799209at2"/>